<name>A0A645CBV5_9ZZZZ</name>
<accession>A0A645CBV5</accession>
<evidence type="ECO:0000313" key="1">
    <source>
        <dbReference type="EMBL" id="MPM74411.1"/>
    </source>
</evidence>
<organism evidence="1">
    <name type="scientific">bioreactor metagenome</name>
    <dbReference type="NCBI Taxonomy" id="1076179"/>
    <lineage>
        <taxon>unclassified sequences</taxon>
        <taxon>metagenomes</taxon>
        <taxon>ecological metagenomes</taxon>
    </lineage>
</organism>
<dbReference type="EMBL" id="VSSQ01025946">
    <property type="protein sequence ID" value="MPM74411.1"/>
    <property type="molecule type" value="Genomic_DNA"/>
</dbReference>
<proteinExistence type="predicted"/>
<reference evidence="1" key="1">
    <citation type="submission" date="2019-08" db="EMBL/GenBank/DDBJ databases">
        <authorList>
            <person name="Kucharzyk K."/>
            <person name="Murdoch R.W."/>
            <person name="Higgins S."/>
            <person name="Loffler F."/>
        </authorList>
    </citation>
    <scope>NUCLEOTIDE SEQUENCE</scope>
</reference>
<dbReference type="AntiFam" id="ANF00226">
    <property type="entry name" value="Shadow ORF (opposite pknB)"/>
</dbReference>
<comment type="caution">
    <text evidence="1">The sequence shown here is derived from an EMBL/GenBank/DDBJ whole genome shotgun (WGS) entry which is preliminary data.</text>
</comment>
<gene>
    <name evidence="1" type="ORF">SDC9_121399</name>
</gene>
<sequence>MGQGHHQDRHLLQLFLGQGAGLIVHARRLDPALELRARARAGGALAAFGDGHVLGVRQIEGQMCGRGIALCGLGLQAAQDDFLQPGGHVRAQLARWRGRHPQALAQAALCGGRAERQLAGDHFIQHHADGKDVAAHVAAHAHDLLGGNPGGRAHGLAHLLGQQVGIVRVARQAEVQQRCRSVGLEQHVGGLEIEVAHMLLMQAVHGQGGGAGNLGDLRDVAARVGVDPLLERVALQILHHDIGQAHQIASGHETRHVRAGKRGVNQQLHLEAHDILCAIAGRHARDFHDQRKARIARAFCVGHVVDVRHASCMHAFVNDESVDLGSRGQQFHGK</sequence>
<protein>
    <submittedName>
        <fullName evidence="1">Uncharacterized protein</fullName>
    </submittedName>
</protein>
<dbReference type="AlphaFoldDB" id="A0A645CBV5"/>